<keyword evidence="2" id="KW-0698">rRNA processing</keyword>
<keyword evidence="1" id="KW-0963">Cytoplasm</keyword>
<dbReference type="InterPro" id="IPR035996">
    <property type="entry name" value="4pyrrol_Methylase_sf"/>
</dbReference>
<dbReference type="PANTHER" id="PTHR46111:SF2">
    <property type="entry name" value="SAM-DEPENDENT METHYLTRANSFERASE"/>
    <property type="match status" value="1"/>
</dbReference>
<name>A0A368VER3_9BACT</name>
<feature type="domain" description="Tetrapyrrole methylase" evidence="6">
    <location>
        <begin position="77"/>
        <end position="215"/>
    </location>
</feature>
<dbReference type="PANTHER" id="PTHR46111">
    <property type="entry name" value="RIBOSOMAL RNA SMALL SUBUNIT METHYLTRANSFERASE I"/>
    <property type="match status" value="1"/>
</dbReference>
<dbReference type="RefSeq" id="WP_114436457.1">
    <property type="nucleotide sequence ID" value="NZ_QPIZ01000003.1"/>
</dbReference>
<organism evidence="7 8">
    <name type="scientific">Marinilabilia salmonicolor</name>
    <dbReference type="NCBI Taxonomy" id="989"/>
    <lineage>
        <taxon>Bacteria</taxon>
        <taxon>Pseudomonadati</taxon>
        <taxon>Bacteroidota</taxon>
        <taxon>Bacteroidia</taxon>
        <taxon>Marinilabiliales</taxon>
        <taxon>Marinilabiliaceae</taxon>
        <taxon>Marinilabilia</taxon>
    </lineage>
</organism>
<dbReference type="GO" id="GO:0008168">
    <property type="term" value="F:methyltransferase activity"/>
    <property type="evidence" value="ECO:0007669"/>
    <property type="project" value="UniProtKB-KW"/>
</dbReference>
<protein>
    <submittedName>
        <fullName evidence="7">16S rRNA (Cytidine1402-2'-O)-methyltransferase</fullName>
    </submittedName>
</protein>
<dbReference type="Pfam" id="PF00590">
    <property type="entry name" value="TP_methylase"/>
    <property type="match status" value="1"/>
</dbReference>
<gene>
    <name evidence="7" type="ORF">DFO77_103187</name>
</gene>
<evidence type="ECO:0000256" key="2">
    <source>
        <dbReference type="ARBA" id="ARBA00022552"/>
    </source>
</evidence>
<dbReference type="SUPFAM" id="SSF53790">
    <property type="entry name" value="Tetrapyrrole methylase"/>
    <property type="match status" value="1"/>
</dbReference>
<dbReference type="PIRSF" id="PIRSF005917">
    <property type="entry name" value="MTase_YraL"/>
    <property type="match status" value="1"/>
</dbReference>
<dbReference type="Gene3D" id="3.40.1010.10">
    <property type="entry name" value="Cobalt-precorrin-4 Transmethylase, Domain 1"/>
    <property type="match status" value="1"/>
</dbReference>
<keyword evidence="3 7" id="KW-0489">Methyltransferase</keyword>
<dbReference type="GO" id="GO:0006364">
    <property type="term" value="P:rRNA processing"/>
    <property type="evidence" value="ECO:0007669"/>
    <property type="project" value="UniProtKB-KW"/>
</dbReference>
<comment type="caution">
    <text evidence="7">The sequence shown here is derived from an EMBL/GenBank/DDBJ whole genome shotgun (WGS) entry which is preliminary data.</text>
</comment>
<dbReference type="InterPro" id="IPR000878">
    <property type="entry name" value="4pyrrol_Mease"/>
</dbReference>
<dbReference type="CDD" id="cd11649">
    <property type="entry name" value="RsmI_like"/>
    <property type="match status" value="1"/>
</dbReference>
<dbReference type="AlphaFoldDB" id="A0A368VER3"/>
<reference evidence="7 8" key="1">
    <citation type="submission" date="2018-07" db="EMBL/GenBank/DDBJ databases">
        <title>Freshwater and sediment microbial communities from various areas in North America, analyzing microbe dynamics in response to fracking.</title>
        <authorList>
            <person name="Lamendella R."/>
        </authorList>
    </citation>
    <scope>NUCLEOTIDE SEQUENCE [LARGE SCALE GENOMIC DNA]</scope>
    <source>
        <strain evidence="7 8">160A</strain>
    </source>
</reference>
<evidence type="ECO:0000313" key="8">
    <source>
        <dbReference type="Proteomes" id="UP000252733"/>
    </source>
</evidence>
<dbReference type="InterPro" id="IPR014776">
    <property type="entry name" value="4pyrrole_Mease_sub2"/>
</dbReference>
<dbReference type="GO" id="GO:0032259">
    <property type="term" value="P:methylation"/>
    <property type="evidence" value="ECO:0007669"/>
    <property type="project" value="UniProtKB-KW"/>
</dbReference>
<evidence type="ECO:0000256" key="4">
    <source>
        <dbReference type="ARBA" id="ARBA00022679"/>
    </source>
</evidence>
<accession>A0A368VER3</accession>
<keyword evidence="5" id="KW-0949">S-adenosyl-L-methionine</keyword>
<dbReference type="Gene3D" id="3.30.950.10">
    <property type="entry name" value="Methyltransferase, Cobalt-precorrin-4 Transmethylase, Domain 2"/>
    <property type="match status" value="1"/>
</dbReference>
<proteinExistence type="predicted"/>
<dbReference type="InterPro" id="IPR008189">
    <property type="entry name" value="rRNA_ssu_MeTfrase_I"/>
</dbReference>
<keyword evidence="4 7" id="KW-0808">Transferase</keyword>
<dbReference type="InterPro" id="IPR014777">
    <property type="entry name" value="4pyrrole_Mease_sub1"/>
</dbReference>
<evidence type="ECO:0000259" key="6">
    <source>
        <dbReference type="Pfam" id="PF00590"/>
    </source>
</evidence>
<evidence type="ECO:0000256" key="3">
    <source>
        <dbReference type="ARBA" id="ARBA00022603"/>
    </source>
</evidence>
<evidence type="ECO:0000256" key="1">
    <source>
        <dbReference type="ARBA" id="ARBA00022490"/>
    </source>
</evidence>
<evidence type="ECO:0000313" key="7">
    <source>
        <dbReference type="EMBL" id="RCW38715.1"/>
    </source>
</evidence>
<sequence>MQGKLYMVPNHLGNEQTGFTIPTEVATLACKLRFFIVENIRTARRYLRLLDAQMDIDNSTFFLLDKHTGPKEYSTFLEPIRQGHDIGVISEAGCPGVADPGAEIVKIAHQKNIQVVPLVGPSSILMALMASGMNGQSFAFNGYLPIDKSERPKAIKQLEARSSKEQQTQLFIEAPYRNNAMAQDLLKHCRPDTRLCIACNISMPDEFVVTRTISQWKGNLPELHKKPTMFLIQGI</sequence>
<dbReference type="EMBL" id="QPIZ01000003">
    <property type="protein sequence ID" value="RCW38715.1"/>
    <property type="molecule type" value="Genomic_DNA"/>
</dbReference>
<dbReference type="Proteomes" id="UP000252733">
    <property type="component" value="Unassembled WGS sequence"/>
</dbReference>
<keyword evidence="8" id="KW-1185">Reference proteome</keyword>
<evidence type="ECO:0000256" key="5">
    <source>
        <dbReference type="ARBA" id="ARBA00022691"/>
    </source>
</evidence>